<feature type="binding site" evidence="8">
    <location>
        <begin position="7"/>
        <end position="14"/>
    </location>
    <ligand>
        <name>GTP</name>
        <dbReference type="ChEBI" id="CHEBI:37565"/>
        <label>1</label>
    </ligand>
</feature>
<dbReference type="PIRSF" id="PIRSF006485">
    <property type="entry name" value="GTP-binding_EngA"/>
    <property type="match status" value="1"/>
</dbReference>
<dbReference type="NCBIfam" id="TIGR00231">
    <property type="entry name" value="small_GTP"/>
    <property type="match status" value="2"/>
</dbReference>
<evidence type="ECO:0000313" key="12">
    <source>
        <dbReference type="EMBL" id="MBJ3776647.1"/>
    </source>
</evidence>
<dbReference type="InterPro" id="IPR006073">
    <property type="entry name" value="GTP-bd"/>
</dbReference>
<dbReference type="InterPro" id="IPR015946">
    <property type="entry name" value="KH_dom-like_a/b"/>
</dbReference>
<dbReference type="Gene3D" id="3.30.300.20">
    <property type="match status" value="1"/>
</dbReference>
<dbReference type="Gene3D" id="3.40.50.300">
    <property type="entry name" value="P-loop containing nucleotide triphosphate hydrolases"/>
    <property type="match status" value="2"/>
</dbReference>
<evidence type="ECO:0000313" key="13">
    <source>
        <dbReference type="Proteomes" id="UP000609531"/>
    </source>
</evidence>
<keyword evidence="4 10" id="KW-0677">Repeat</keyword>
<dbReference type="SUPFAM" id="SSF52540">
    <property type="entry name" value="P-loop containing nucleoside triphosphate hydrolases"/>
    <property type="match status" value="2"/>
</dbReference>
<evidence type="ECO:0000259" key="11">
    <source>
        <dbReference type="PROSITE" id="PS51712"/>
    </source>
</evidence>
<evidence type="ECO:0000256" key="7">
    <source>
        <dbReference type="ARBA" id="ARBA00032345"/>
    </source>
</evidence>
<sequence length="447" mass="48903">MKVAIAGRANVGKSTLFNRLVGKRLAIVDDTPGVTRDRREAPARLQDLTFDLVDTAGFEGADDGTLEARMWSQMARALDEADVYLFVVDARAGVTPLDETLAADVRRRGKPVVLVANKAEGRLGDLASMEAYSLGLGDPVAISAEHGEGTSDLRDALAEAFERVPPVAEEDESPAIDLARPIQVAFVGRPNVGKSTLVNRIVGEDRMLTGPEAGLTRDSIAVEFTIDEQRFKLVDTAGLRRRAKVTDTLERLSTGDTIRALKYAEVVVVVLDATQPFEKQDLQIIDLIVREGRAVVIALNKWDLVEEPDPTIRAAREAATRLVPQAAGVRVVPVSAKSGRNVDKLMATVTEAVTRWSARISTGRLNRWLEGAVARHPPPAVGGRRIKIRYVTQAKTRPPTFVAFCSRPEALPPAYQRYLINSIREKFDLPGVPIRLNLRKPDNPYAD</sequence>
<dbReference type="PANTHER" id="PTHR43834:SF6">
    <property type="entry name" value="GTPASE DER"/>
    <property type="match status" value="1"/>
</dbReference>
<gene>
    <name evidence="8 12" type="primary">der</name>
    <name evidence="12" type="ORF">JCR33_13155</name>
</gene>
<feature type="binding site" evidence="8">
    <location>
        <begin position="117"/>
        <end position="120"/>
    </location>
    <ligand>
        <name>GTP</name>
        <dbReference type="ChEBI" id="CHEBI:37565"/>
        <label>1</label>
    </ligand>
</feature>
<evidence type="ECO:0000256" key="1">
    <source>
        <dbReference type="ARBA" id="ARBA00008279"/>
    </source>
</evidence>
<evidence type="ECO:0000256" key="6">
    <source>
        <dbReference type="ARBA" id="ARBA00023134"/>
    </source>
</evidence>
<dbReference type="InterPro" id="IPR031166">
    <property type="entry name" value="G_ENGA"/>
</dbReference>
<evidence type="ECO:0000256" key="9">
    <source>
        <dbReference type="PROSITE-ProRule" id="PRU01049"/>
    </source>
</evidence>
<keyword evidence="3 8" id="KW-0690">Ribosome biogenesis</keyword>
<protein>
    <recommendedName>
        <fullName evidence="2 8">GTPase Der</fullName>
    </recommendedName>
    <alternativeName>
        <fullName evidence="7 8">GTP-binding protein EngA</fullName>
    </alternativeName>
</protein>
<keyword evidence="5 8" id="KW-0547">Nucleotide-binding</keyword>
<feature type="domain" description="EngA-type G" evidence="11">
    <location>
        <begin position="1"/>
        <end position="165"/>
    </location>
</feature>
<evidence type="ECO:0000256" key="8">
    <source>
        <dbReference type="HAMAP-Rule" id="MF_00195"/>
    </source>
</evidence>
<comment type="function">
    <text evidence="8 10">GTPase that plays an essential role in the late steps of ribosome biogenesis.</text>
</comment>
<dbReference type="PROSITE" id="PS51712">
    <property type="entry name" value="G_ENGA"/>
    <property type="match status" value="2"/>
</dbReference>
<dbReference type="CDD" id="cd01894">
    <property type="entry name" value="EngA1"/>
    <property type="match status" value="1"/>
</dbReference>
<accession>A0A934IQY0</accession>
<dbReference type="EMBL" id="JAEKJA010000010">
    <property type="protein sequence ID" value="MBJ3776647.1"/>
    <property type="molecule type" value="Genomic_DNA"/>
</dbReference>
<evidence type="ECO:0000256" key="10">
    <source>
        <dbReference type="RuleBase" id="RU004481"/>
    </source>
</evidence>
<proteinExistence type="inferred from homology"/>
<dbReference type="Proteomes" id="UP000609531">
    <property type="component" value="Unassembled WGS sequence"/>
</dbReference>
<dbReference type="PRINTS" id="PR00449">
    <property type="entry name" value="RASTRNSFRMNG"/>
</dbReference>
<dbReference type="Pfam" id="PF01926">
    <property type="entry name" value="MMR_HSR1"/>
    <property type="match status" value="2"/>
</dbReference>
<dbReference type="RefSeq" id="WP_198882547.1">
    <property type="nucleotide sequence ID" value="NZ_JAEKJA010000010.1"/>
</dbReference>
<dbReference type="NCBIfam" id="TIGR03594">
    <property type="entry name" value="GTPase_EngA"/>
    <property type="match status" value="1"/>
</dbReference>
<evidence type="ECO:0000256" key="4">
    <source>
        <dbReference type="ARBA" id="ARBA00022737"/>
    </source>
</evidence>
<evidence type="ECO:0000256" key="2">
    <source>
        <dbReference type="ARBA" id="ARBA00020953"/>
    </source>
</evidence>
<feature type="binding site" evidence="8">
    <location>
        <begin position="300"/>
        <end position="303"/>
    </location>
    <ligand>
        <name>GTP</name>
        <dbReference type="ChEBI" id="CHEBI:37565"/>
        <label>2</label>
    </ligand>
</feature>
<comment type="subunit">
    <text evidence="8">Associates with the 50S ribosomal subunit.</text>
</comment>
<feature type="binding site" evidence="8">
    <location>
        <begin position="188"/>
        <end position="195"/>
    </location>
    <ligand>
        <name>GTP</name>
        <dbReference type="ChEBI" id="CHEBI:37565"/>
        <label>2</label>
    </ligand>
</feature>
<reference evidence="12" key="1">
    <citation type="submission" date="2020-12" db="EMBL/GenBank/DDBJ databases">
        <title>Bacterial taxonomy.</title>
        <authorList>
            <person name="Pan X."/>
        </authorList>
    </citation>
    <scope>NUCLEOTIDE SEQUENCE</scope>
    <source>
        <strain evidence="12">B2012</strain>
    </source>
</reference>
<dbReference type="InterPro" id="IPR005225">
    <property type="entry name" value="Small_GTP-bd"/>
</dbReference>
<keyword evidence="13" id="KW-1185">Reference proteome</keyword>
<dbReference type="GO" id="GO:0042254">
    <property type="term" value="P:ribosome biogenesis"/>
    <property type="evidence" value="ECO:0007669"/>
    <property type="project" value="UniProtKB-KW"/>
</dbReference>
<organism evidence="12 13">
    <name type="scientific">Acuticoccus mangrovi</name>
    <dbReference type="NCBI Taxonomy" id="2796142"/>
    <lineage>
        <taxon>Bacteria</taxon>
        <taxon>Pseudomonadati</taxon>
        <taxon>Pseudomonadota</taxon>
        <taxon>Alphaproteobacteria</taxon>
        <taxon>Hyphomicrobiales</taxon>
        <taxon>Amorphaceae</taxon>
        <taxon>Acuticoccus</taxon>
    </lineage>
</organism>
<feature type="binding site" evidence="8">
    <location>
        <begin position="235"/>
        <end position="239"/>
    </location>
    <ligand>
        <name>GTP</name>
        <dbReference type="ChEBI" id="CHEBI:37565"/>
        <label>2</label>
    </ligand>
</feature>
<keyword evidence="6 8" id="KW-0342">GTP-binding</keyword>
<dbReference type="Pfam" id="PF14714">
    <property type="entry name" value="KH_dom-like"/>
    <property type="match status" value="1"/>
</dbReference>
<comment type="similarity">
    <text evidence="1 8 9 10">Belongs to the TRAFAC class TrmE-Era-EngA-EngB-Septin-like GTPase superfamily. EngA (Der) GTPase family.</text>
</comment>
<dbReference type="CDD" id="cd01895">
    <property type="entry name" value="EngA2"/>
    <property type="match status" value="1"/>
</dbReference>
<evidence type="ECO:0000256" key="5">
    <source>
        <dbReference type="ARBA" id="ARBA00022741"/>
    </source>
</evidence>
<dbReference type="HAMAP" id="MF_00195">
    <property type="entry name" value="GTPase_Der"/>
    <property type="match status" value="1"/>
</dbReference>
<name>A0A934IQY0_9HYPH</name>
<dbReference type="InterPro" id="IPR016484">
    <property type="entry name" value="GTPase_Der"/>
</dbReference>
<evidence type="ECO:0000256" key="3">
    <source>
        <dbReference type="ARBA" id="ARBA00022517"/>
    </source>
</evidence>
<dbReference type="PANTHER" id="PTHR43834">
    <property type="entry name" value="GTPASE DER"/>
    <property type="match status" value="1"/>
</dbReference>
<dbReference type="InterPro" id="IPR032859">
    <property type="entry name" value="KH_dom-like"/>
</dbReference>
<dbReference type="GO" id="GO:0005525">
    <property type="term" value="F:GTP binding"/>
    <property type="evidence" value="ECO:0007669"/>
    <property type="project" value="UniProtKB-UniRule"/>
</dbReference>
<dbReference type="FunFam" id="3.30.300.20:FF:000004">
    <property type="entry name" value="GTPase Der"/>
    <property type="match status" value="1"/>
</dbReference>
<comment type="caution">
    <text evidence="12">The sequence shown here is derived from an EMBL/GenBank/DDBJ whole genome shotgun (WGS) entry which is preliminary data.</text>
</comment>
<feature type="domain" description="EngA-type G" evidence="11">
    <location>
        <begin position="182"/>
        <end position="357"/>
    </location>
</feature>
<dbReference type="AlphaFoldDB" id="A0A934IQY0"/>
<feature type="binding site" evidence="8">
    <location>
        <begin position="54"/>
        <end position="58"/>
    </location>
    <ligand>
        <name>GTP</name>
        <dbReference type="ChEBI" id="CHEBI:37565"/>
        <label>1</label>
    </ligand>
</feature>
<dbReference type="InterPro" id="IPR027417">
    <property type="entry name" value="P-loop_NTPase"/>
</dbReference>